<gene>
    <name evidence="3" type="ORF">H7F21_01785</name>
</gene>
<feature type="compositionally biased region" description="Basic and acidic residues" evidence="1">
    <location>
        <begin position="110"/>
        <end position="120"/>
    </location>
</feature>
<feature type="compositionally biased region" description="Polar residues" evidence="1">
    <location>
        <begin position="141"/>
        <end position="171"/>
    </location>
</feature>
<evidence type="ECO:0000256" key="2">
    <source>
        <dbReference type="SAM" id="Phobius"/>
    </source>
</evidence>
<dbReference type="AlphaFoldDB" id="A0A842IPJ3"/>
<feature type="compositionally biased region" description="Polar residues" evidence="1">
    <location>
        <begin position="96"/>
        <end position="109"/>
    </location>
</feature>
<dbReference type="Proteomes" id="UP000533900">
    <property type="component" value="Unassembled WGS sequence"/>
</dbReference>
<name>A0A842IPJ3_9FLAO</name>
<feature type="compositionally biased region" description="Basic and acidic residues" evidence="1">
    <location>
        <begin position="130"/>
        <end position="140"/>
    </location>
</feature>
<keyword evidence="4" id="KW-1185">Reference proteome</keyword>
<feature type="transmembrane region" description="Helical" evidence="2">
    <location>
        <begin position="54"/>
        <end position="76"/>
    </location>
</feature>
<dbReference type="EMBL" id="JACLCP010000001">
    <property type="protein sequence ID" value="MBC2843806.1"/>
    <property type="molecule type" value="Genomic_DNA"/>
</dbReference>
<evidence type="ECO:0000313" key="3">
    <source>
        <dbReference type="EMBL" id="MBC2843806.1"/>
    </source>
</evidence>
<accession>A0A842IPJ3</accession>
<proteinExistence type="predicted"/>
<dbReference type="SUPFAM" id="SSF56925">
    <property type="entry name" value="OMPA-like"/>
    <property type="match status" value="1"/>
</dbReference>
<feature type="region of interest" description="Disordered" evidence="1">
    <location>
        <begin position="92"/>
        <end position="203"/>
    </location>
</feature>
<sequence>MQIRDLYKMSDKKNIDRLFQEKFKDFEVAPNDAVWNRISESLPNKKKKRRVVALWWQIGGVAAVIALLLTVGSSIFNSDIETIENPVIVDTKEENGTQNSNGTNSASNKKQNDITDDHQSKSSKYVDSSEDYKAPDDTSEKNSAPENKNASKQLTSPHTSQLNAIVNSSNQMEEKSNSEEANSLNKITGKNKNEDKVASKTGDEEDDIFLKSKVKSTIEKSIKKNESAVVDNGTSEKSQNTSNSEYSSDLDKEKANALLEESNKESIEKAIAAQDHIDEKEKEDEQSRWSIAPNVAPVYFNSLGQGSSLGSQFNENSKSGDINMSYGITGSYAITKKLKIRAGINRVNLSQTTANVLAFSNNEFAARSSSNSGSRPINENIKSKGSNVVLMSGNMLNGNTTPELFNAKTTGNVDQRFGFIEVPLEAEYRLLDKKFGLNVIGGFSTFFLNQNEIYADVDGEATLIGEASNINSTSFSANLGLGLDYKLSKQWNINLEPQFKYQINTFNNTSGDFRPFFIGVYTGLSFKF</sequence>
<feature type="compositionally biased region" description="Polar residues" evidence="1">
    <location>
        <begin position="179"/>
        <end position="190"/>
    </location>
</feature>
<comment type="caution">
    <text evidence="3">The sequence shown here is derived from an EMBL/GenBank/DDBJ whole genome shotgun (WGS) entry which is preliminary data.</text>
</comment>
<keyword evidence="2" id="KW-1133">Transmembrane helix</keyword>
<feature type="region of interest" description="Disordered" evidence="1">
    <location>
        <begin position="221"/>
        <end position="252"/>
    </location>
</feature>
<dbReference type="InterPro" id="IPR011250">
    <property type="entry name" value="OMP/PagP_B-barrel"/>
</dbReference>
<organism evidence="3 4">
    <name type="scientific">Winogradskyella flava</name>
    <dbReference type="NCBI Taxonomy" id="1884876"/>
    <lineage>
        <taxon>Bacteria</taxon>
        <taxon>Pseudomonadati</taxon>
        <taxon>Bacteroidota</taxon>
        <taxon>Flavobacteriia</taxon>
        <taxon>Flavobacteriales</taxon>
        <taxon>Flavobacteriaceae</taxon>
        <taxon>Winogradskyella</taxon>
    </lineage>
</organism>
<reference evidence="3" key="1">
    <citation type="submission" date="2020-08" db="EMBL/GenBank/DDBJ databases">
        <title>Winogradskyella ouciana sp. nov., isolated from the hadal seawater of the Mariana Trench.</title>
        <authorList>
            <person name="He X."/>
        </authorList>
    </citation>
    <scope>NUCLEOTIDE SEQUENCE [LARGE SCALE GENOMIC DNA]</scope>
    <source>
        <strain evidence="3">KCTC 52348</strain>
    </source>
</reference>
<evidence type="ECO:0008006" key="5">
    <source>
        <dbReference type="Google" id="ProtNLM"/>
    </source>
</evidence>
<protein>
    <recommendedName>
        <fullName evidence="5">Outer membrane protein beta-barrel domain-containing protein</fullName>
    </recommendedName>
</protein>
<keyword evidence="2" id="KW-0812">Transmembrane</keyword>
<feature type="compositionally biased region" description="Polar residues" evidence="1">
    <location>
        <begin position="232"/>
        <end position="247"/>
    </location>
</feature>
<dbReference type="RefSeq" id="WP_185787519.1">
    <property type="nucleotide sequence ID" value="NZ_JACLCP010000001.1"/>
</dbReference>
<evidence type="ECO:0000256" key="1">
    <source>
        <dbReference type="SAM" id="MobiDB-lite"/>
    </source>
</evidence>
<evidence type="ECO:0000313" key="4">
    <source>
        <dbReference type="Proteomes" id="UP000533900"/>
    </source>
</evidence>
<keyword evidence="2" id="KW-0472">Membrane</keyword>
<feature type="compositionally biased region" description="Basic and acidic residues" evidence="1">
    <location>
        <begin position="191"/>
        <end position="202"/>
    </location>
</feature>